<feature type="region of interest" description="Disordered" evidence="2">
    <location>
        <begin position="1645"/>
        <end position="1670"/>
    </location>
</feature>
<protein>
    <recommendedName>
        <fullName evidence="3">Rho-GAP domain-containing protein</fullName>
    </recommendedName>
</protein>
<sequence length="1778" mass="198233">MICSDIGIQFGSLEITDHPRCTRSLHQRACSSLAPEITDRVVISAKLSRQYSSLRSCKQTAMDTKRINPNNSIFDKLGSANTVKNRKGASSPVLITASLILTAVIRTSGLKRGYLRSTLILTMHKVLSRSTVLKSDHYLAARAKTLDISIQGAPNFRRPKGAESIGVYGTAQPTIAGLRTLLTLLGAAPNASPLVSPDATLNTPNTAFKTAVNSSKAKCVFVSTRDEPIVYISGRSYVLRHATNPKRGIQLSYRAESLEGIEERLKADVLTESRKYGGLIMTHEEDTEGEIVPTWLAVDATNVLTPRELWHSIKSEGFNLDYHRIPISPETPIEDNYLDAYVNVMKDSDPRETNIIFSCGMGVVRTTYAMTAALLVRRKQLLLLGEKDPFQDVDVSKDLNPSEHRASTVLQQASAQHHNTMSLLRLTHLVEQTLLSEDKRSAIELLIQHPNLLEDLRSASLGDYHVVLNIMACLERGNTCKSIVDHVVDMTDHVVNLRESILENRLRSSLTRVDEDTRQSYLLDALKSLERYAFAVCFAGYLDECHDLSKTFIEWLQQRKEIGNMIQFLRHKGGRLFNFAPVADLSDLSKGTVSSTALAKNGADPTIAGGTVLADEYAELVVHRRNGILLRSSTLLKNDIWRPTERHVALPGAVNFRRVAESNIYALGQPDIGAIDHLVEMIQEMHPKMKRITWINLREEPISYVNQEPYCLRKEGYSFRNLKDFGGISATRLEVLEDRLKNDVVTEVTRLDGKLLLHTETNDGKVVPIWEDVNKEDIASLRDIMTKRAQEIDFKRIPITSEAVPDFVDLHDLMNVVIQTDSQSPIVVNCQLGRGRSTLAAVLILLIQKWLKKRSPLDPHAGLVRQLTVNVAKKSATRKSYQPINNLLRVIRRGLEVKNIVDDAIDEAGDVYNCREAVEDARVKAVEATDEASKRQFIQKGLIALRRYYWLIVFQSYLQEAKPDTLENLPSLKDYVEFRPVLQTFENEIKSGGLESLHALKRDDNPPEGNALSDEVERVVRNRNGRILSAQTLLKSDFFSQLQKMSLPERVEGAANFRRVPLSLAQNVEYYKHTNLEQVAVTETDSIIVGVGMPSGIGLRRALEAMNADENGNNSVTWTCLREEPVIYIVGHPHVLRLANKPLTNVESTGVSTEVVEAMESTLKKDVIMAAKDTGRVLLHDEQEISPGNYKIIPIWQNAEEGDVLTPREMFDAVQKEGYRVDYSRVAITDEQAPLPNALAELQTKCVKALENNHSLAFNCQMGRGRTTTGMIVSCLVSAIYQKADDPVKALEEKVNENEHAGHESDVEGDDDDDSSNPHLNGEYRVILELVGVLKHGKRAKLLADKAIDLMEGVQNLRKAVYSYKLQAEAQEEGTPKFERVGPEVFALRNMGDDVKAMKASLRTWWKGFAKKKSDAQIPIFGIALRDSLRNAHVQISTAALDSDDHFVCGFVPVVVAKCGLHLKETATETEGTFRISGSAKRMKELQAIFETPPKFGKNLDWKRYAFNSHDVASVLRRYLTCMPEPVIPHEFYDQFRGILRGKPSDNDAISSFQAIIVQLPGANQCLLLYVLDLLAVFDRKSVHNKMNAFNLAVIFQPGILSHPAHAQQPQELKESQETLEFLIKHQDHFLFALTCKTTDDKDAQASTSQDAQEQPAKKVMASPISAKGELMITSTDSDDEDQVNNGWAIKKSSSGLSRSKTSYVRGKNQNKRVLVDLSGSDNSNNDTINKDNFQDNSHSRNKSGGDSFAVNKGANISRRATTPSRRFGGTSNLIAGV</sequence>
<proteinExistence type="predicted"/>
<feature type="compositionally biased region" description="Polar residues" evidence="2">
    <location>
        <begin position="1759"/>
        <end position="1778"/>
    </location>
</feature>
<dbReference type="Gene3D" id="3.90.190.10">
    <property type="entry name" value="Protein tyrosine phosphatase superfamily"/>
    <property type="match status" value="3"/>
</dbReference>
<keyword evidence="5" id="KW-1185">Reference proteome</keyword>
<dbReference type="InterPro" id="IPR000198">
    <property type="entry name" value="RhoGAP_dom"/>
</dbReference>
<dbReference type="EMBL" id="SPNW01000016">
    <property type="protein sequence ID" value="TIA90803.1"/>
    <property type="molecule type" value="Genomic_DNA"/>
</dbReference>
<dbReference type="PROSITE" id="PS50238">
    <property type="entry name" value="RHOGAP"/>
    <property type="match status" value="1"/>
</dbReference>
<feature type="region of interest" description="Disordered" evidence="2">
    <location>
        <begin position="1295"/>
        <end position="1318"/>
    </location>
</feature>
<dbReference type="GO" id="GO:0007165">
    <property type="term" value="P:signal transduction"/>
    <property type="evidence" value="ECO:0007669"/>
    <property type="project" value="InterPro"/>
</dbReference>
<accession>A0A4V6TME9</accession>
<evidence type="ECO:0000256" key="1">
    <source>
        <dbReference type="ARBA" id="ARBA00022468"/>
    </source>
</evidence>
<evidence type="ECO:0000313" key="4">
    <source>
        <dbReference type="EMBL" id="TIA90803.1"/>
    </source>
</evidence>
<dbReference type="SMART" id="SM00324">
    <property type="entry name" value="RhoGAP"/>
    <property type="match status" value="1"/>
</dbReference>
<dbReference type="SUPFAM" id="SSF52799">
    <property type="entry name" value="(Phosphotyrosine protein) phosphatases II"/>
    <property type="match status" value="3"/>
</dbReference>
<name>A0A4V6TME9_9BASI</name>
<dbReference type="GO" id="GO:0060237">
    <property type="term" value="P:regulation of fungal-type cell wall organization"/>
    <property type="evidence" value="ECO:0007669"/>
    <property type="project" value="TreeGrafter"/>
</dbReference>
<dbReference type="Pfam" id="PF00620">
    <property type="entry name" value="RhoGAP"/>
    <property type="match status" value="1"/>
</dbReference>
<dbReference type="OrthoDB" id="66369at2759"/>
<dbReference type="SUPFAM" id="SSF48350">
    <property type="entry name" value="GTPase activation domain, GAP"/>
    <property type="match status" value="1"/>
</dbReference>
<keyword evidence="1" id="KW-0343">GTPase activation</keyword>
<evidence type="ECO:0000256" key="2">
    <source>
        <dbReference type="SAM" id="MobiDB-lite"/>
    </source>
</evidence>
<evidence type="ECO:0000259" key="3">
    <source>
        <dbReference type="PROSITE" id="PS50238"/>
    </source>
</evidence>
<reference evidence="4 5" key="1">
    <citation type="submission" date="2019-03" db="EMBL/GenBank/DDBJ databases">
        <title>Sequencing 23 genomes of Wallemia ichthyophaga.</title>
        <authorList>
            <person name="Gostincar C."/>
        </authorList>
    </citation>
    <scope>NUCLEOTIDE SEQUENCE [LARGE SCALE GENOMIC DNA]</scope>
    <source>
        <strain evidence="4 5">EXF-5753</strain>
    </source>
</reference>
<feature type="region of interest" description="Disordered" evidence="2">
    <location>
        <begin position="1699"/>
        <end position="1778"/>
    </location>
</feature>
<organism evidence="4 5">
    <name type="scientific">Wallemia hederae</name>
    <dbReference type="NCBI Taxonomy" id="1540922"/>
    <lineage>
        <taxon>Eukaryota</taxon>
        <taxon>Fungi</taxon>
        <taxon>Dikarya</taxon>
        <taxon>Basidiomycota</taxon>
        <taxon>Wallemiomycotina</taxon>
        <taxon>Wallemiomycetes</taxon>
        <taxon>Wallemiales</taxon>
        <taxon>Wallemiaceae</taxon>
        <taxon>Wallemia</taxon>
    </lineage>
</organism>
<dbReference type="PANTHER" id="PTHR15228:SF25">
    <property type="entry name" value="F-BAR DOMAIN-CONTAINING PROTEIN"/>
    <property type="match status" value="1"/>
</dbReference>
<dbReference type="Gene3D" id="1.10.555.10">
    <property type="entry name" value="Rho GTPase activation protein"/>
    <property type="match status" value="1"/>
</dbReference>
<feature type="domain" description="Rho-GAP" evidence="3">
    <location>
        <begin position="1439"/>
        <end position="1631"/>
    </location>
</feature>
<dbReference type="InterPro" id="IPR029021">
    <property type="entry name" value="Prot-tyrosine_phosphatase-like"/>
</dbReference>
<dbReference type="PANTHER" id="PTHR15228">
    <property type="entry name" value="SPERMATHECAL PHYSIOLOGY VARIANT"/>
    <property type="match status" value="1"/>
</dbReference>
<dbReference type="GO" id="GO:0005096">
    <property type="term" value="F:GTPase activator activity"/>
    <property type="evidence" value="ECO:0007669"/>
    <property type="project" value="UniProtKB-KW"/>
</dbReference>
<dbReference type="InterPro" id="IPR008936">
    <property type="entry name" value="Rho_GTPase_activation_prot"/>
</dbReference>
<dbReference type="Proteomes" id="UP000310189">
    <property type="component" value="Unassembled WGS sequence"/>
</dbReference>
<gene>
    <name evidence="4" type="ORF">E3P99_01355</name>
</gene>
<dbReference type="GO" id="GO:0005938">
    <property type="term" value="C:cell cortex"/>
    <property type="evidence" value="ECO:0007669"/>
    <property type="project" value="TreeGrafter"/>
</dbReference>
<dbReference type="InterPro" id="IPR051025">
    <property type="entry name" value="RhoGAP"/>
</dbReference>
<dbReference type="Pfam" id="PF14566">
    <property type="entry name" value="PTPlike_phytase"/>
    <property type="match status" value="3"/>
</dbReference>
<evidence type="ECO:0000313" key="5">
    <source>
        <dbReference type="Proteomes" id="UP000310189"/>
    </source>
</evidence>
<comment type="caution">
    <text evidence="4">The sequence shown here is derived from an EMBL/GenBank/DDBJ whole genome shotgun (WGS) entry which is preliminary data.</text>
</comment>
<feature type="compositionally biased region" description="Basic and acidic residues" evidence="2">
    <location>
        <begin position="1295"/>
        <end position="1306"/>
    </location>
</feature>
<dbReference type="SMART" id="SM01301">
    <property type="entry name" value="PTPlike_phytase"/>
    <property type="match status" value="3"/>
</dbReference>